<protein>
    <submittedName>
        <fullName evidence="2">DDHD domain-containing protein</fullName>
    </submittedName>
</protein>
<name>A0AC34QMG2_9BILA</name>
<dbReference type="Proteomes" id="UP000887576">
    <property type="component" value="Unplaced"/>
</dbReference>
<evidence type="ECO:0000313" key="2">
    <source>
        <dbReference type="WBParaSite" id="JU765_v2.g17704.t1"/>
    </source>
</evidence>
<proteinExistence type="predicted"/>
<organism evidence="1 2">
    <name type="scientific">Panagrolaimus sp. JU765</name>
    <dbReference type="NCBI Taxonomy" id="591449"/>
    <lineage>
        <taxon>Eukaryota</taxon>
        <taxon>Metazoa</taxon>
        <taxon>Ecdysozoa</taxon>
        <taxon>Nematoda</taxon>
        <taxon>Chromadorea</taxon>
        <taxon>Rhabditida</taxon>
        <taxon>Tylenchina</taxon>
        <taxon>Panagrolaimomorpha</taxon>
        <taxon>Panagrolaimoidea</taxon>
        <taxon>Panagrolaimidae</taxon>
        <taxon>Panagrolaimus</taxon>
    </lineage>
</organism>
<evidence type="ECO:0000313" key="1">
    <source>
        <dbReference type="Proteomes" id="UP000887576"/>
    </source>
</evidence>
<reference evidence="2" key="1">
    <citation type="submission" date="2022-11" db="UniProtKB">
        <authorList>
            <consortium name="WormBaseParasite"/>
        </authorList>
    </citation>
    <scope>IDENTIFICATION</scope>
</reference>
<dbReference type="WBParaSite" id="JU765_v2.g17704.t1">
    <property type="protein sequence ID" value="JU765_v2.g17704.t1"/>
    <property type="gene ID" value="JU765_v2.g17704"/>
</dbReference>
<accession>A0AC34QMG2</accession>
<sequence>MASDSNTSTAKLPSISSASNVSTLSKTDSSTNLISPSSTQVKTNSISPVSSQKKKKRVTDLTCSEVRWFVKRDGDSKWTALKGYDSLIIEVAWRRKNGIMLDEKTISLLDDIPKTENVIVLDGLYMLDEKSEQLDSVYWKDESVPLRRGSWFIADTMQPINMDLAAAIEKHHLQSFKDQSIPEGPVFSDAESSKRPVLTSMNWDEHEEIRWNSVIDVIWYNNSKTSKLIRFVTRSKGTVLRRGFNEEAQLNDGRPNFSDLILVVHGIGQKGYENLCAKNTAQLNDGRPNFSDLILVVHGIGQKGYENLCAKNTGQIRDALLSILEKYYPNEQRRPMILPIEWRSALILDNGLTDFITLPRMPGVRQAMNASAMDIMYYQSPLYRSEIINGVIKCMNSTYDLFMKNNPGFTGKVSILAHSLGSVITYDILTNWSPLFLYDKFVTNAIEDHLSKMSKDHEEKELFEKFYESRKKLFENEQHLHALLLNREDNLHFSVEHVFAIGSPLAVFLVMRGIDYTKVLPKNRTFTYFYNIFHPYDPVAYRLEPLFDNNYRYVRPVRLYYYSDERARKSYANLPYDLHKSYLKKLKKAQKAKDKEKGKEKGEEKDSDDDDDDDDDIISNGSSPRTATAAPQEEIEVAKEADSGGSVCSATPPPSEAAKRQPLTTVEALVDQVSPDRRLQGNLPGQIQRLDFFVQPGVLDKSYISMLNTAATAAPQEEIEVAKEADSGGSVCSATPPPSEAAKRQPLTTVEALVDQVSPDRRLQANLPGQIQRLDFFVQPGVLDKSYISMLNSHFGYWQNYDLIAFIANTLYPQPSEQGIVPAK</sequence>